<dbReference type="AlphaFoldDB" id="A0A2S7FAM0"/>
<evidence type="ECO:0000313" key="3">
    <source>
        <dbReference type="Proteomes" id="UP000238081"/>
    </source>
</evidence>
<accession>A0A2S7FAM0</accession>
<name>A0A2S7FAM0_CLOBU</name>
<organism evidence="2 3">
    <name type="scientific">Clostridium butyricum</name>
    <dbReference type="NCBI Taxonomy" id="1492"/>
    <lineage>
        <taxon>Bacteria</taxon>
        <taxon>Bacillati</taxon>
        <taxon>Bacillota</taxon>
        <taxon>Clostridia</taxon>
        <taxon>Eubacteriales</taxon>
        <taxon>Clostridiaceae</taxon>
        <taxon>Clostridium</taxon>
    </lineage>
</organism>
<dbReference type="PANTHER" id="PTHR34203">
    <property type="entry name" value="METHYLTRANSFERASE, FKBM FAMILY PROTEIN"/>
    <property type="match status" value="1"/>
</dbReference>
<dbReference type="Pfam" id="PF05050">
    <property type="entry name" value="Methyltransf_21"/>
    <property type="match status" value="1"/>
</dbReference>
<dbReference type="SUPFAM" id="SSF53335">
    <property type="entry name" value="S-adenosyl-L-methionine-dependent methyltransferases"/>
    <property type="match status" value="1"/>
</dbReference>
<comment type="caution">
    <text evidence="2">The sequence shown here is derived from an EMBL/GenBank/DDBJ whole genome shotgun (WGS) entry which is preliminary data.</text>
</comment>
<gene>
    <name evidence="2" type="ORF">AWN73_02885</name>
</gene>
<dbReference type="Proteomes" id="UP000238081">
    <property type="component" value="Unassembled WGS sequence"/>
</dbReference>
<proteinExistence type="predicted"/>
<dbReference type="Gene3D" id="3.40.50.150">
    <property type="entry name" value="Vaccinia Virus protein VP39"/>
    <property type="match status" value="1"/>
</dbReference>
<protein>
    <recommendedName>
        <fullName evidence="1">Methyltransferase FkbM domain-containing protein</fullName>
    </recommendedName>
</protein>
<dbReference type="NCBIfam" id="TIGR01444">
    <property type="entry name" value="fkbM_fam"/>
    <property type="match status" value="1"/>
</dbReference>
<dbReference type="InterPro" id="IPR006342">
    <property type="entry name" value="FkbM_mtfrase"/>
</dbReference>
<dbReference type="PANTHER" id="PTHR34203:SF15">
    <property type="entry name" value="SLL1173 PROTEIN"/>
    <property type="match status" value="1"/>
</dbReference>
<dbReference type="RefSeq" id="WP_052188347.1">
    <property type="nucleotide sequence ID" value="NZ_JSEG01000006.1"/>
</dbReference>
<sequence length="315" mass="37792">MIKYRNNVDKEFYEILEVIKNSEIEDIIYTIVENLNGLRQKNIDGYNKLILRYNFYKYWGELKPEENNYELIQNRVNQLKYNNDKFMWMYNNLEDYKSKKIMLNIIKNWISFDFDYLEKIYDFTYEHYFDLDIINCNEEEVFLDIGAYIGDTVQKYIKVYGEENYKKIYCYEITPKVFERLKRSTKRFDRIECRMKGVSNVCGYASLKTNGENSSNKIMNTEGENDIIITTIDEDIIEKVTFLKMDIEGGEALALQGSANHIRKDHPKLAISIYHNNEDIWKLAEVIKEIDPTYRFYIRYYGGNLYPSEYILYGV</sequence>
<feature type="domain" description="Methyltransferase FkbM" evidence="1">
    <location>
        <begin position="144"/>
        <end position="286"/>
    </location>
</feature>
<dbReference type="InterPro" id="IPR029063">
    <property type="entry name" value="SAM-dependent_MTases_sf"/>
</dbReference>
<dbReference type="InterPro" id="IPR052514">
    <property type="entry name" value="SAM-dependent_MTase"/>
</dbReference>
<evidence type="ECO:0000313" key="2">
    <source>
        <dbReference type="EMBL" id="PPV14673.1"/>
    </source>
</evidence>
<dbReference type="EMBL" id="LRDH01000107">
    <property type="protein sequence ID" value="PPV14673.1"/>
    <property type="molecule type" value="Genomic_DNA"/>
</dbReference>
<evidence type="ECO:0000259" key="1">
    <source>
        <dbReference type="Pfam" id="PF05050"/>
    </source>
</evidence>
<reference evidence="2 3" key="1">
    <citation type="submission" date="2016-01" db="EMBL/GenBank/DDBJ databases">
        <title>Characterization of the Clostridium difficile lineages that are prevalent in Hong Kong and China.</title>
        <authorList>
            <person name="Kwok J.S.-L."/>
            <person name="Lam W.-Y."/>
            <person name="Ip M."/>
            <person name="Chan T.-F."/>
            <person name="Hawkey P.M."/>
            <person name="Tsui S.K.-W."/>
        </authorList>
    </citation>
    <scope>NUCLEOTIDE SEQUENCE [LARGE SCALE GENOMIC DNA]</scope>
    <source>
        <strain evidence="2 3">300064</strain>
    </source>
</reference>